<dbReference type="Proteomes" id="UP000233534">
    <property type="component" value="Chromosome"/>
</dbReference>
<evidence type="ECO:0000259" key="1">
    <source>
        <dbReference type="Pfam" id="PF01261"/>
    </source>
</evidence>
<dbReference type="InterPro" id="IPR013022">
    <property type="entry name" value="Xyl_isomerase-like_TIM-brl"/>
</dbReference>
<dbReference type="KEGG" id="hsc:HVS_04910"/>
<dbReference type="PANTHER" id="PTHR12110:SF41">
    <property type="entry name" value="INOSOSE DEHYDRATASE"/>
    <property type="match status" value="1"/>
</dbReference>
<accession>A0A2K9ECH4</accession>
<sequence>MKVSFSTLGCPEWSWAEITAMAKDLGFNGIEIRGVGKELYAPKIKEFLPENIEGTKKKLEEMGLSIPCFTSSSCLFDESNIETNMEEAKEYIDTASAIGTKYVRVLGDGQAEPKEDISLDFLADSLIKLADYAKEKNVIVLVETNGVLSDSLKMSELMKKVSSANIAVLWDVHHPYRFMNEPVEETYSRLKDFIKHVHIKDSVMEEGAVKYKMTGHGDVPVKEAIKLLMENNFEGYISYEWVKRWCDELEDPGVAFSQFINYIKGIIR</sequence>
<name>A0A2K9ECH4_9FIRM</name>
<protein>
    <submittedName>
        <fullName evidence="2">Fructoselysine 3-epimerase</fullName>
    </submittedName>
    <submittedName>
        <fullName evidence="3">Xylose isomerase</fullName>
    </submittedName>
</protein>
<proteinExistence type="predicted"/>
<feature type="domain" description="Xylose isomerase-like TIM barrel" evidence="1">
    <location>
        <begin position="21"/>
        <end position="245"/>
    </location>
</feature>
<gene>
    <name evidence="3" type="ORF">B9R14_09475</name>
    <name evidence="2" type="ORF">HVS_04910</name>
</gene>
<dbReference type="OrthoDB" id="9778383at2"/>
<dbReference type="InterPro" id="IPR036237">
    <property type="entry name" value="Xyl_isomerase-like_sf"/>
</dbReference>
<dbReference type="EMBL" id="NEMB01000003">
    <property type="protein sequence ID" value="PQQ66943.1"/>
    <property type="molecule type" value="Genomic_DNA"/>
</dbReference>
<dbReference type="AlphaFoldDB" id="A0A2K9ECH4"/>
<dbReference type="Proteomes" id="UP000239720">
    <property type="component" value="Unassembled WGS sequence"/>
</dbReference>
<dbReference type="Pfam" id="PF01261">
    <property type="entry name" value="AP_endonuc_2"/>
    <property type="match status" value="1"/>
</dbReference>
<dbReference type="InterPro" id="IPR050312">
    <property type="entry name" value="IolE/XylAMocC-like"/>
</dbReference>
<dbReference type="RefSeq" id="WP_101299744.1">
    <property type="nucleotide sequence ID" value="NZ_CP025197.1"/>
</dbReference>
<dbReference type="Gene3D" id="3.20.20.150">
    <property type="entry name" value="Divalent-metal-dependent TIM barrel enzymes"/>
    <property type="match status" value="1"/>
</dbReference>
<evidence type="ECO:0000313" key="2">
    <source>
        <dbReference type="EMBL" id="AUG56915.1"/>
    </source>
</evidence>
<evidence type="ECO:0000313" key="3">
    <source>
        <dbReference type="EMBL" id="PQQ66943.1"/>
    </source>
</evidence>
<organism evidence="2 4">
    <name type="scientific">Acetivibrio saccincola</name>
    <dbReference type="NCBI Taxonomy" id="1677857"/>
    <lineage>
        <taxon>Bacteria</taxon>
        <taxon>Bacillati</taxon>
        <taxon>Bacillota</taxon>
        <taxon>Clostridia</taxon>
        <taxon>Eubacteriales</taxon>
        <taxon>Oscillospiraceae</taxon>
        <taxon>Acetivibrio</taxon>
    </lineage>
</organism>
<keyword evidence="3" id="KW-0413">Isomerase</keyword>
<reference evidence="2 4" key="1">
    <citation type="submission" date="2017-12" db="EMBL/GenBank/DDBJ databases">
        <title>Complete genome sequence of Herbivorax saccincola GGR1, a novel Cellulosome-producing hydrolytic bacterium in a thermophilic biogas plant, established by Illumina and Nanopore MinION sequencing.</title>
        <authorList>
            <person name="Pechtl A."/>
            <person name="Ruckert C."/>
            <person name="Koeck D.E."/>
            <person name="Maus I."/>
            <person name="Winkler A."/>
            <person name="Kalinowski J."/>
            <person name="Puhler A."/>
            <person name="Schwarz W.W."/>
            <person name="Zverlov V.V."/>
            <person name="Schluter A."/>
            <person name="Liebl W."/>
        </authorList>
    </citation>
    <scope>NUCLEOTIDE SEQUENCE [LARGE SCALE GENOMIC DNA]</scope>
    <source>
        <strain evidence="2">GGR1</strain>
        <strain evidence="4">SR1</strain>
    </source>
</reference>
<dbReference type="GO" id="GO:0016853">
    <property type="term" value="F:isomerase activity"/>
    <property type="evidence" value="ECO:0007669"/>
    <property type="project" value="UniProtKB-KW"/>
</dbReference>
<dbReference type="PANTHER" id="PTHR12110">
    <property type="entry name" value="HYDROXYPYRUVATE ISOMERASE"/>
    <property type="match status" value="1"/>
</dbReference>
<keyword evidence="4" id="KW-1185">Reference proteome</keyword>
<evidence type="ECO:0000313" key="4">
    <source>
        <dbReference type="Proteomes" id="UP000233534"/>
    </source>
</evidence>
<reference evidence="3 5" key="2">
    <citation type="journal article" date="2018" name="Syst. Appl. Microbiol.">
        <title>Characterization and high-quality draft genome sequence of Herbivorax saccincola A7, an anaerobic, alkaliphilic, thermophilic, cellulolytic, and xylanolytic bacterium.</title>
        <authorList>
            <person name="Aikawa S."/>
            <person name="Baramee S."/>
            <person name="Sermsathanaswadi J."/>
            <person name="Thianheng P."/>
            <person name="Tachaapaikoon C."/>
            <person name="Shikata A."/>
            <person name="Waeonukul R."/>
            <person name="Pason P."/>
            <person name="Ratanakhanokchai K."/>
            <person name="Kosugi A."/>
        </authorList>
    </citation>
    <scope>NUCLEOTIDE SEQUENCE [LARGE SCALE GENOMIC DNA]</scope>
    <source>
        <strain evidence="3 5">A7</strain>
    </source>
</reference>
<dbReference type="SUPFAM" id="SSF51658">
    <property type="entry name" value="Xylose isomerase-like"/>
    <property type="match status" value="1"/>
</dbReference>
<dbReference type="EMBL" id="CP025197">
    <property type="protein sequence ID" value="AUG56915.1"/>
    <property type="molecule type" value="Genomic_DNA"/>
</dbReference>
<evidence type="ECO:0000313" key="5">
    <source>
        <dbReference type="Proteomes" id="UP000239720"/>
    </source>
</evidence>